<protein>
    <submittedName>
        <fullName evidence="1">Uncharacterized protein</fullName>
    </submittedName>
</protein>
<reference evidence="1 2" key="1">
    <citation type="submission" date="2016-10" db="EMBL/GenBank/DDBJ databases">
        <title>The genome of Paramicrosporidium saccamoebae is the missing link in understanding Cryptomycota and Microsporidia evolution.</title>
        <authorList>
            <person name="Quandt C.A."/>
            <person name="Beaudet D."/>
            <person name="Corsaro D."/>
            <person name="Michel R."/>
            <person name="Corradi N."/>
            <person name="James T."/>
        </authorList>
    </citation>
    <scope>NUCLEOTIDE SEQUENCE [LARGE SCALE GENOMIC DNA]</scope>
    <source>
        <strain evidence="1 2">KSL3</strain>
    </source>
</reference>
<dbReference type="AlphaFoldDB" id="A0A2H9TPZ7"/>
<comment type="caution">
    <text evidence="1">The sequence shown here is derived from an EMBL/GenBank/DDBJ whole genome shotgun (WGS) entry which is preliminary data.</text>
</comment>
<dbReference type="EMBL" id="MTSL01000039">
    <property type="protein sequence ID" value="PJF19831.1"/>
    <property type="molecule type" value="Genomic_DNA"/>
</dbReference>
<organism evidence="1 2">
    <name type="scientific">Paramicrosporidium saccamoebae</name>
    <dbReference type="NCBI Taxonomy" id="1246581"/>
    <lineage>
        <taxon>Eukaryota</taxon>
        <taxon>Fungi</taxon>
        <taxon>Fungi incertae sedis</taxon>
        <taxon>Cryptomycota</taxon>
        <taxon>Cryptomycota incertae sedis</taxon>
        <taxon>Paramicrosporidium</taxon>
    </lineage>
</organism>
<proteinExistence type="predicted"/>
<evidence type="ECO:0000313" key="1">
    <source>
        <dbReference type="EMBL" id="PJF19831.1"/>
    </source>
</evidence>
<keyword evidence="2" id="KW-1185">Reference proteome</keyword>
<gene>
    <name evidence="1" type="ORF">PSACC_00356</name>
</gene>
<accession>A0A2H9TPZ7</accession>
<name>A0A2H9TPZ7_9FUNG</name>
<dbReference type="Proteomes" id="UP000240830">
    <property type="component" value="Unassembled WGS sequence"/>
</dbReference>
<evidence type="ECO:0000313" key="2">
    <source>
        <dbReference type="Proteomes" id="UP000240830"/>
    </source>
</evidence>
<sequence length="351" mass="39468">MQGAGYLFREDLVALCGSKSVGADLHWWVSEVLDEDLATLEMVNAAAERGNVEVLEWIIRKNRLIIPSMDSIAKGLVNIPEARAVELWNFTFMNIRWCLPSADYVVELFTPKGPKALAKADIDMQLTRVEMIAMKKQMVLILGYILAVEQQMATTSLHKVIAELQMEIGNLAQMKPEKQIIEATSLKVQSEKRQLIPRLVAYVTMAVLLTAVDSTMVASGVVCAGLADVCWTSRTASKQNRTLRTVQTTMDMLNESDNRLVKVFEAAEPLKGFELWLELQEKKKEAPISTWIKFSDTIAKRASKIDMKARQIGVGAGTEEFQLEMKEFVTTMARAIEIMDKFYDKVGQIRE</sequence>